<evidence type="ECO:0000313" key="9">
    <source>
        <dbReference type="Proteomes" id="UP000245884"/>
    </source>
</evidence>
<dbReference type="Gene3D" id="1.20.58.1780">
    <property type="match status" value="1"/>
</dbReference>
<evidence type="ECO:0000313" key="8">
    <source>
        <dbReference type="EMBL" id="PWN28575.1"/>
    </source>
</evidence>
<dbReference type="InterPro" id="IPR042538">
    <property type="entry name" value="Nucleoporin_Nup155_C_3"/>
</dbReference>
<dbReference type="GO" id="GO:0017056">
    <property type="term" value="F:structural constituent of nuclear pore"/>
    <property type="evidence" value="ECO:0007669"/>
    <property type="project" value="InterPro"/>
</dbReference>
<feature type="compositionally biased region" description="Polar residues" evidence="5">
    <location>
        <begin position="12"/>
        <end position="25"/>
    </location>
</feature>
<dbReference type="Gene3D" id="1.20.120.1880">
    <property type="entry name" value="Nucleoporin, helical C-terminal domain"/>
    <property type="match status" value="1"/>
</dbReference>
<dbReference type="Pfam" id="PF03177">
    <property type="entry name" value="Nucleoporin_C"/>
    <property type="match status" value="1"/>
</dbReference>
<evidence type="ECO:0000259" key="7">
    <source>
        <dbReference type="Pfam" id="PF08801"/>
    </source>
</evidence>
<keyword evidence="9" id="KW-1185">Reference proteome</keyword>
<feature type="compositionally biased region" description="Low complexity" evidence="5">
    <location>
        <begin position="1"/>
        <end position="11"/>
    </location>
</feature>
<dbReference type="InterPro" id="IPR007187">
    <property type="entry name" value="Nucleoporin_Nup133/Nup155_C"/>
</dbReference>
<gene>
    <name evidence="8" type="ORF">BDZ90DRAFT_259610</name>
</gene>
<keyword evidence="4" id="KW-0539">Nucleus</keyword>
<dbReference type="EMBL" id="KZ819665">
    <property type="protein sequence ID" value="PWN28575.1"/>
    <property type="molecule type" value="Genomic_DNA"/>
</dbReference>
<evidence type="ECO:0000256" key="2">
    <source>
        <dbReference type="ARBA" id="ARBA00007373"/>
    </source>
</evidence>
<accession>A0A316UZH7</accession>
<name>A0A316UZH7_9BASI</name>
<sequence length="1453" mass="155775">MATASTSASASQPTAGPSNASSKLQQAASTFKNLANQDSQHQDLADYLNASINQPYKLYLSPPWANLRKLRTLTIPDAVIQASTSAHTVASQGLFPEIERAWIIIDHQLYLWNYLEGSSSAFESYVHPTDVIHAVSLVAPKPGVFIDSIKHLLLISTQTSVTILGVSLETSGAQNSQRELRLYQTDFVVPSSGVVLSDALATKGGSRVFARGSDACLYELCYQAKEGWFSSKCSIKNHTSAGVMNLLPQWAGGAVKQSMDAIAIDDSRSLIYTLHSKRSISIYSIPAQANAPPQHITTLKDIHRTASLISPNNAALLRQEDFAIISLQPIRSQESRTICLLAVTSNGVRLFFTNQRSGYRAFATPTYSAGTTSTLELLYVRPPPANGLNPTQTPSVAPNFNESVDHPPAQPPLQRISHALYKDGIMLAAGPYAYEGGLDNVLCIGRSNATATNNTTVSPGSTSTALVSSSVSSSSIQPADSAEQATDVLVHGATWAVAEVPRQAASSPNPLVRQMTHLPRTFLVLTSSGLTVLVERRPIDLMCDLLERSSASSAAAAPSSGPASADGVGLVEVFKRHGQAQSCAMAIAVAARNSHLAASIEGLLSVGSSSSSTAATLSPQGDAVLHASRTYFDYGGAPRYEPPPYPHQPISEGRVVLSGRHDGFGIYASRLIASMWEQKLRDVSRAGVSPSSTAAVMARDLEELRAFVRLHGEAFGLQSSSGSGAAGSEGDNLAQRVEQESLRALFALVERTIEALSFVTLVGDFGWDRVLSKTSDAIKVKVEGMTLADLVLEPSSSSASTGAPSSSTTVVTQSQASTPSNVSRPLVEALIDLHSTSSTTSAGMDVIADLLQSQCPSFCDANDVRIYKALECIRQAKESSPGPRRDEALRESEHLMTRSSGRLPFERLQEVVGLWRDMDWVAGAIHLPLRCANEWDPHGLARAYREEGLPDNDSARRSAYDRAMRCYRLVLDTLRILDEKVEAAQRTSGGSGNVIAHLEALRGTAYSIVQSSPDPLLHESLYEFLLHSGRREQLLELRTPFLEAYLQQEPLTLEKLEMLWQTYTRRGQGAAAARVLVGLAESSELDLGLFQRLEYLTLAANNAKSASAGASQLNGNGEDGFHSTVSFVTSIEEKLEVAQVQVEVYRALTDLPADQLDEERKRPLLEELDAALLDISTLYRDFADPLELFDVKILIYHVADFRDEGLIADTWEQLLARAHQDGQSKGAARSLEHVGSVVVELGRRFMGAGTGGESLACPVDVLVRNLERYALMQQQPSSGSSSASSMPRHWAISTMLSAGAAPESVFDTLESLFQSKVEPWQSRSSLVFLLGDTLALLRAWLGAYIAAASMGSSVSGGSKRASMLGAMGGSGFGAAAYEDATTTALVSTLLQRGGRASSLAFPAKRIDDALTAYLVSLNSLLSGGGGGSGGMEAETRETVSGMKVLQDRLRSFF</sequence>
<feature type="domain" description="Nucleoporin Nup133/Nup155-like N-terminal" evidence="7">
    <location>
        <begin position="66"/>
        <end position="396"/>
    </location>
</feature>
<evidence type="ECO:0000256" key="4">
    <source>
        <dbReference type="ARBA" id="ARBA00023242"/>
    </source>
</evidence>
<proteinExistence type="inferred from homology"/>
<evidence type="ECO:0000256" key="1">
    <source>
        <dbReference type="ARBA" id="ARBA00004123"/>
    </source>
</evidence>
<reference evidence="8 9" key="1">
    <citation type="journal article" date="2018" name="Mol. Biol. Evol.">
        <title>Broad Genomic Sampling Reveals a Smut Pathogenic Ancestry of the Fungal Clade Ustilaginomycotina.</title>
        <authorList>
            <person name="Kijpornyongpan T."/>
            <person name="Mondo S.J."/>
            <person name="Barry K."/>
            <person name="Sandor L."/>
            <person name="Lee J."/>
            <person name="Lipzen A."/>
            <person name="Pangilinan J."/>
            <person name="LaButti K."/>
            <person name="Hainaut M."/>
            <person name="Henrissat B."/>
            <person name="Grigoriev I.V."/>
            <person name="Spatafora J.W."/>
            <person name="Aime M.C."/>
        </authorList>
    </citation>
    <scope>NUCLEOTIDE SEQUENCE [LARGE SCALE GENOMIC DNA]</scope>
    <source>
        <strain evidence="8 9">MCA 5214</strain>
    </source>
</reference>
<dbReference type="Pfam" id="PF08801">
    <property type="entry name" value="Nucleoporin_N"/>
    <property type="match status" value="1"/>
</dbReference>
<feature type="region of interest" description="Disordered" evidence="5">
    <location>
        <begin position="795"/>
        <end position="819"/>
    </location>
</feature>
<dbReference type="PANTHER" id="PTHR10350">
    <property type="entry name" value="NUCLEAR PORE COMPLEX PROTEIN NUP155"/>
    <property type="match status" value="1"/>
</dbReference>
<dbReference type="GO" id="GO:0000972">
    <property type="term" value="P:transcription-dependent tethering of RNA polymerase II gene DNA at nuclear periphery"/>
    <property type="evidence" value="ECO:0007669"/>
    <property type="project" value="TreeGrafter"/>
</dbReference>
<keyword evidence="3" id="KW-0813">Transport</keyword>
<feature type="domain" description="Nucleoporin Nup133/Nup155-like C-terminal" evidence="6">
    <location>
        <begin position="658"/>
        <end position="1341"/>
    </location>
</feature>
<evidence type="ECO:0000256" key="5">
    <source>
        <dbReference type="SAM" id="MobiDB-lite"/>
    </source>
</evidence>
<protein>
    <submittedName>
        <fullName evidence="8">Nucleoporin-domain-containing protein</fullName>
    </submittedName>
</protein>
<dbReference type="PANTHER" id="PTHR10350:SF6">
    <property type="entry name" value="NUCLEAR PORE COMPLEX PROTEIN NUP155"/>
    <property type="match status" value="1"/>
</dbReference>
<dbReference type="InterPro" id="IPR042537">
    <property type="entry name" value="Nucleoporin_Nup155_C_2"/>
</dbReference>
<organism evidence="8 9">
    <name type="scientific">Jaminaea rosea</name>
    <dbReference type="NCBI Taxonomy" id="1569628"/>
    <lineage>
        <taxon>Eukaryota</taxon>
        <taxon>Fungi</taxon>
        <taxon>Dikarya</taxon>
        <taxon>Basidiomycota</taxon>
        <taxon>Ustilaginomycotina</taxon>
        <taxon>Exobasidiomycetes</taxon>
        <taxon>Microstromatales</taxon>
        <taxon>Microstromatales incertae sedis</taxon>
        <taxon>Jaminaea</taxon>
    </lineage>
</organism>
<dbReference type="Gene3D" id="1.25.40.450">
    <property type="entry name" value="Nucleoporin, helical domain, N-terminal subdomain"/>
    <property type="match status" value="1"/>
</dbReference>
<evidence type="ECO:0000259" key="6">
    <source>
        <dbReference type="Pfam" id="PF03177"/>
    </source>
</evidence>
<comment type="subcellular location">
    <subcellularLocation>
        <location evidence="1">Nucleus</location>
    </subcellularLocation>
</comment>
<dbReference type="InterPro" id="IPR004870">
    <property type="entry name" value="Nucleoporin_Nup155"/>
</dbReference>
<evidence type="ECO:0000256" key="3">
    <source>
        <dbReference type="ARBA" id="ARBA00022448"/>
    </source>
</evidence>
<dbReference type="InterPro" id="IPR042533">
    <property type="entry name" value="Nucleoporin_Nup155_C_1"/>
</dbReference>
<dbReference type="Gene3D" id="1.25.40.440">
    <property type="entry name" value="Nucleoporin, helical domain, central subdomain"/>
    <property type="match status" value="1"/>
</dbReference>
<dbReference type="RefSeq" id="XP_025363187.1">
    <property type="nucleotide sequence ID" value="XM_025508177.1"/>
</dbReference>
<dbReference type="OrthoDB" id="338970at2759"/>
<dbReference type="GeneID" id="37030000"/>
<dbReference type="InterPro" id="IPR014908">
    <property type="entry name" value="Nucleoporin_Nup133/Nup155_N"/>
</dbReference>
<dbReference type="GO" id="GO:0036228">
    <property type="term" value="P:protein localization to nuclear inner membrane"/>
    <property type="evidence" value="ECO:0007669"/>
    <property type="project" value="TreeGrafter"/>
</dbReference>
<dbReference type="Proteomes" id="UP000245884">
    <property type="component" value="Unassembled WGS sequence"/>
</dbReference>
<dbReference type="GO" id="GO:0006405">
    <property type="term" value="P:RNA export from nucleus"/>
    <property type="evidence" value="ECO:0007669"/>
    <property type="project" value="TreeGrafter"/>
</dbReference>
<dbReference type="STRING" id="1569628.A0A316UZH7"/>
<dbReference type="GO" id="GO:0044611">
    <property type="term" value="C:nuclear pore inner ring"/>
    <property type="evidence" value="ECO:0007669"/>
    <property type="project" value="TreeGrafter"/>
</dbReference>
<feature type="region of interest" description="Disordered" evidence="5">
    <location>
        <begin position="1"/>
        <end position="25"/>
    </location>
</feature>
<dbReference type="GO" id="GO:0006606">
    <property type="term" value="P:protein import into nucleus"/>
    <property type="evidence" value="ECO:0007669"/>
    <property type="project" value="TreeGrafter"/>
</dbReference>
<comment type="similarity">
    <text evidence="2">Belongs to the non-repetitive/WGA-negative nucleoporin family.</text>
</comment>